<dbReference type="InParanoid" id="A0A7M7N122"/>
<evidence type="ECO:0000256" key="3">
    <source>
        <dbReference type="SAM" id="Phobius"/>
    </source>
</evidence>
<feature type="transmembrane region" description="Helical" evidence="3">
    <location>
        <begin position="149"/>
        <end position="171"/>
    </location>
</feature>
<feature type="transmembrane region" description="Helical" evidence="3">
    <location>
        <begin position="45"/>
        <end position="63"/>
    </location>
</feature>
<feature type="region of interest" description="Disordered" evidence="2">
    <location>
        <begin position="322"/>
        <end position="344"/>
    </location>
</feature>
<evidence type="ECO:0000313" key="4">
    <source>
        <dbReference type="EnsemblMetazoa" id="XP_030829038"/>
    </source>
</evidence>
<protein>
    <submittedName>
        <fullName evidence="4">Uncharacterized protein</fullName>
    </submittedName>
</protein>
<dbReference type="AlphaFoldDB" id="A0A7M7N122"/>
<reference evidence="4" key="2">
    <citation type="submission" date="2021-01" db="UniProtKB">
        <authorList>
            <consortium name="EnsemblMetazoa"/>
        </authorList>
    </citation>
    <scope>IDENTIFICATION</scope>
</reference>
<feature type="transmembrane region" description="Helical" evidence="3">
    <location>
        <begin position="192"/>
        <end position="210"/>
    </location>
</feature>
<dbReference type="PANTHER" id="PTHR47399:SF1">
    <property type="entry name" value="TRANSMEMBRANE PROTEIN 121B"/>
    <property type="match status" value="1"/>
</dbReference>
<dbReference type="EnsemblMetazoa" id="XM_003730466">
    <property type="protein sequence ID" value="XP_003730514"/>
    <property type="gene ID" value="LOC576218"/>
</dbReference>
<feature type="transmembrane region" description="Helical" evidence="3">
    <location>
        <begin position="97"/>
        <end position="117"/>
    </location>
</feature>
<keyword evidence="5" id="KW-1185">Reference proteome</keyword>
<proteinExistence type="inferred from homology"/>
<dbReference type="InterPro" id="IPR026624">
    <property type="entry name" value="CECR6"/>
</dbReference>
<dbReference type="InterPro" id="IPR032776">
    <property type="entry name" value="CECR6/TMEM121"/>
</dbReference>
<evidence type="ECO:0000256" key="2">
    <source>
        <dbReference type="SAM" id="MobiDB-lite"/>
    </source>
</evidence>
<feature type="transmembrane region" description="Helical" evidence="3">
    <location>
        <begin position="222"/>
        <end position="245"/>
    </location>
</feature>
<keyword evidence="3" id="KW-0812">Transmembrane</keyword>
<keyword evidence="3" id="KW-0472">Membrane</keyword>
<name>A0A7M7N122_STRPU</name>
<evidence type="ECO:0000313" key="5">
    <source>
        <dbReference type="Proteomes" id="UP000007110"/>
    </source>
</evidence>
<dbReference type="FunCoup" id="A0A7M7N122">
    <property type="interactions" value="6"/>
</dbReference>
<dbReference type="GeneID" id="576218"/>
<dbReference type="RefSeq" id="XP_003730514.2">
    <property type="nucleotide sequence ID" value="XM_003730466.3"/>
</dbReference>
<dbReference type="RefSeq" id="XP_030829038.1">
    <property type="nucleotide sequence ID" value="XM_030973178.1"/>
</dbReference>
<reference evidence="5" key="1">
    <citation type="submission" date="2015-02" db="EMBL/GenBank/DDBJ databases">
        <title>Genome sequencing for Strongylocentrotus purpuratus.</title>
        <authorList>
            <person name="Murali S."/>
            <person name="Liu Y."/>
            <person name="Vee V."/>
            <person name="English A."/>
            <person name="Wang M."/>
            <person name="Skinner E."/>
            <person name="Han Y."/>
            <person name="Muzny D.M."/>
            <person name="Worley K.C."/>
            <person name="Gibbs R.A."/>
        </authorList>
    </citation>
    <scope>NUCLEOTIDE SEQUENCE</scope>
</reference>
<sequence>MIFIKRLALLDVGSKVLSVLLLILQAAFLDDFFIRFDEENPARWVWIGADVVIVAIWIAGLVLSSRNVNSKEPVESPEQKLSGVKKWLTIFAGEVKYAYFSWVFYSIILVAKVWYMFGEFAEDFTSTGYYNMTNLVKLRGAVKLHESDIYSSTSIKVILSLTGPVFLLLAYAHHDEVHNSKYKLLMEKLGTIASIDVLDSLMLLGLLFVGDTHILLSYNMDHAIKFFTCCCFVLPALPLFILRIVGERKAEENNFKIILVVNSALYLFLVNFPFLCIRCYLWFKHDIDISTFITKNVMSLFRGVLDVYNEIRQWQKAKQGGGVVTEGTETEEPGIELSDKPTHV</sequence>
<feature type="transmembrane region" description="Helical" evidence="3">
    <location>
        <begin position="257"/>
        <end position="283"/>
    </location>
</feature>
<dbReference type="PANTHER" id="PTHR47399">
    <property type="entry name" value="TRANSMEMBRANE PROTEIN 121B"/>
    <property type="match status" value="1"/>
</dbReference>
<dbReference type="Proteomes" id="UP000007110">
    <property type="component" value="Unassembled WGS sequence"/>
</dbReference>
<comment type="similarity">
    <text evidence="1">Belongs to the TMEM121 family.</text>
</comment>
<dbReference type="OMA" id="VFMFKNV"/>
<accession>A0A7M7N122</accession>
<evidence type="ECO:0000256" key="1">
    <source>
        <dbReference type="ARBA" id="ARBA00007711"/>
    </source>
</evidence>
<dbReference type="OrthoDB" id="5964337at2759"/>
<keyword evidence="3" id="KW-1133">Transmembrane helix</keyword>
<dbReference type="Pfam" id="PF14997">
    <property type="entry name" value="CECR6_TMEM121"/>
    <property type="match status" value="1"/>
</dbReference>
<dbReference type="EnsemblMetazoa" id="XM_030973178">
    <property type="protein sequence ID" value="XP_030829038"/>
    <property type="gene ID" value="LOC576218"/>
</dbReference>
<dbReference type="KEGG" id="spu:576218"/>
<organism evidence="4 5">
    <name type="scientific">Strongylocentrotus purpuratus</name>
    <name type="common">Purple sea urchin</name>
    <dbReference type="NCBI Taxonomy" id="7668"/>
    <lineage>
        <taxon>Eukaryota</taxon>
        <taxon>Metazoa</taxon>
        <taxon>Echinodermata</taxon>
        <taxon>Eleutherozoa</taxon>
        <taxon>Echinozoa</taxon>
        <taxon>Echinoidea</taxon>
        <taxon>Euechinoidea</taxon>
        <taxon>Echinacea</taxon>
        <taxon>Camarodonta</taxon>
        <taxon>Echinidea</taxon>
        <taxon>Strongylocentrotidae</taxon>
        <taxon>Strongylocentrotus</taxon>
    </lineage>
</organism>